<accession>A0A2Z6AVW8</accession>
<reference evidence="1 2" key="1">
    <citation type="journal article" date="2018" name="Sci. Adv.">
        <title>Multi-heme cytochromes provide a pathway for survival in energy-limited environments.</title>
        <authorList>
            <person name="Deng X."/>
            <person name="Dohmae N."/>
            <person name="Nealson K.H."/>
            <person name="Hashimoto K."/>
            <person name="Okamoto A."/>
        </authorList>
    </citation>
    <scope>NUCLEOTIDE SEQUENCE [LARGE SCALE GENOMIC DNA]</scope>
    <source>
        <strain evidence="1 2">IS5</strain>
    </source>
</reference>
<dbReference type="OrthoDB" id="3197277at2"/>
<dbReference type="PANTHER" id="PTHR30592">
    <property type="entry name" value="FORMATE DEHYDROGENASE"/>
    <property type="match status" value="1"/>
</dbReference>
<organism evidence="1 2">
    <name type="scientific">Desulfovibrio ferrophilus</name>
    <dbReference type="NCBI Taxonomy" id="241368"/>
    <lineage>
        <taxon>Bacteria</taxon>
        <taxon>Pseudomonadati</taxon>
        <taxon>Thermodesulfobacteriota</taxon>
        <taxon>Desulfovibrionia</taxon>
        <taxon>Desulfovibrionales</taxon>
        <taxon>Desulfovibrionaceae</taxon>
        <taxon>Desulfovibrio</taxon>
    </lineage>
</organism>
<sequence>MPKTSTSSLPADGLATAKCRRFESGAWRDYTDTVTPEVRVTLLWPASEPVQLWAYPTDLTDLALGHAMIELCSQGQIPILQQTSGMEFSLIPADAPGRPAAARQRPLEADEILTRMEEFVTDGGRWDATGCFHRMAVYCPRREQFIDTVEDIGRHNCIDRIAARMFTAGEHPAELTLFISARATASLADKIARAGFKAVISRAAVTTTGLDVAQKAEMTLVGFARPGRFTVFNDPEGRIQDPKEAA</sequence>
<dbReference type="InterPro" id="IPR003786">
    <property type="entry name" value="FdhD"/>
</dbReference>
<dbReference type="Gene3D" id="3.40.140.10">
    <property type="entry name" value="Cytidine Deaminase, domain 2"/>
    <property type="match status" value="1"/>
</dbReference>
<gene>
    <name evidence="1" type="ORF">DFE_0634</name>
</gene>
<dbReference type="EMBL" id="AP017378">
    <property type="protein sequence ID" value="BBD07360.1"/>
    <property type="molecule type" value="Genomic_DNA"/>
</dbReference>
<dbReference type="KEGG" id="dfl:DFE_0634"/>
<evidence type="ECO:0000313" key="1">
    <source>
        <dbReference type="EMBL" id="BBD07360.1"/>
    </source>
</evidence>
<dbReference type="SUPFAM" id="SSF53927">
    <property type="entry name" value="Cytidine deaminase-like"/>
    <property type="match status" value="1"/>
</dbReference>
<dbReference type="PANTHER" id="PTHR30592:SF4">
    <property type="entry name" value="SULFUR CARRIER PROTEIN FDHD"/>
    <property type="match status" value="1"/>
</dbReference>
<dbReference type="RefSeq" id="WP_126376547.1">
    <property type="nucleotide sequence ID" value="NZ_AP017378.1"/>
</dbReference>
<name>A0A2Z6AVW8_9BACT</name>
<dbReference type="GO" id="GO:0016783">
    <property type="term" value="F:sulfurtransferase activity"/>
    <property type="evidence" value="ECO:0007669"/>
    <property type="project" value="InterPro"/>
</dbReference>
<dbReference type="AlphaFoldDB" id="A0A2Z6AVW8"/>
<dbReference type="InterPro" id="IPR016193">
    <property type="entry name" value="Cytidine_deaminase-like"/>
</dbReference>
<protein>
    <submittedName>
        <fullName evidence="1">Formate dehydrogenase subunit FdhD</fullName>
    </submittedName>
</protein>
<dbReference type="Proteomes" id="UP000269883">
    <property type="component" value="Chromosome"/>
</dbReference>
<dbReference type="Pfam" id="PF02634">
    <property type="entry name" value="FdhD-NarQ"/>
    <property type="match status" value="1"/>
</dbReference>
<proteinExistence type="predicted"/>
<keyword evidence="2" id="KW-1185">Reference proteome</keyword>
<evidence type="ECO:0000313" key="2">
    <source>
        <dbReference type="Proteomes" id="UP000269883"/>
    </source>
</evidence>